<dbReference type="InterPro" id="IPR046342">
    <property type="entry name" value="CBS_dom_sf"/>
</dbReference>
<dbReference type="SMART" id="SM00116">
    <property type="entry name" value="CBS"/>
    <property type="match status" value="2"/>
</dbReference>
<dbReference type="InterPro" id="IPR005170">
    <property type="entry name" value="Transptr-assoc_dom"/>
</dbReference>
<dbReference type="EMBL" id="FNNI01000011">
    <property type="protein sequence ID" value="SDY10229.1"/>
    <property type="molecule type" value="Genomic_DNA"/>
</dbReference>
<feature type="region of interest" description="Disordered" evidence="10">
    <location>
        <begin position="279"/>
        <end position="302"/>
    </location>
</feature>
<keyword evidence="5 9" id="KW-0129">CBS domain</keyword>
<dbReference type="GO" id="GO:0005886">
    <property type="term" value="C:plasma membrane"/>
    <property type="evidence" value="ECO:0007669"/>
    <property type="project" value="TreeGrafter"/>
</dbReference>
<dbReference type="PROSITE" id="PS51371">
    <property type="entry name" value="CBS"/>
    <property type="match status" value="2"/>
</dbReference>
<feature type="compositionally biased region" description="Basic and acidic residues" evidence="10">
    <location>
        <begin position="291"/>
        <end position="302"/>
    </location>
</feature>
<dbReference type="InterPro" id="IPR054115">
    <property type="entry name" value="CorC_N"/>
</dbReference>
<dbReference type="RefSeq" id="WP_092572088.1">
    <property type="nucleotide sequence ID" value="NZ_BMXH01000012.1"/>
</dbReference>
<keyword evidence="13" id="KW-1185">Reference proteome</keyword>
<dbReference type="FunFam" id="3.10.580.10:FF:000002">
    <property type="entry name" value="Magnesium/cobalt efflux protein CorC"/>
    <property type="match status" value="1"/>
</dbReference>
<evidence type="ECO:0000256" key="10">
    <source>
        <dbReference type="SAM" id="MobiDB-lite"/>
    </source>
</evidence>
<keyword evidence="3" id="KW-0677">Repeat</keyword>
<reference evidence="12 13" key="1">
    <citation type="submission" date="2016-10" db="EMBL/GenBank/DDBJ databases">
        <authorList>
            <person name="de Groot N.N."/>
        </authorList>
    </citation>
    <scope>NUCLEOTIDE SEQUENCE [LARGE SCALE GENOMIC DNA]</scope>
    <source>
        <strain evidence="12 13">DSM 19219</strain>
    </source>
</reference>
<comment type="similarity">
    <text evidence="1">Belongs to the UPF0053 family.</text>
</comment>
<dbReference type="CDD" id="cd04590">
    <property type="entry name" value="CBS_pair_CorC_HlyC_assoc"/>
    <property type="match status" value="1"/>
</dbReference>
<evidence type="ECO:0000256" key="9">
    <source>
        <dbReference type="PROSITE-ProRule" id="PRU00703"/>
    </source>
</evidence>
<evidence type="ECO:0000256" key="7">
    <source>
        <dbReference type="ARBA" id="ARBA00037273"/>
    </source>
</evidence>
<evidence type="ECO:0000256" key="3">
    <source>
        <dbReference type="ARBA" id="ARBA00022737"/>
    </source>
</evidence>
<evidence type="ECO:0000313" key="13">
    <source>
        <dbReference type="Proteomes" id="UP000198500"/>
    </source>
</evidence>
<dbReference type="AlphaFoldDB" id="A0A1H3H6H1"/>
<evidence type="ECO:0000256" key="1">
    <source>
        <dbReference type="ARBA" id="ARBA00006337"/>
    </source>
</evidence>
<feature type="domain" description="CBS" evidence="11">
    <location>
        <begin position="71"/>
        <end position="133"/>
    </location>
</feature>
<protein>
    <recommendedName>
        <fullName evidence="8">Magnesium and cobalt efflux protein CorC</fullName>
    </recommendedName>
</protein>
<keyword evidence="4" id="KW-0460">Magnesium</keyword>
<evidence type="ECO:0000256" key="8">
    <source>
        <dbReference type="ARBA" id="ARBA00040729"/>
    </source>
</evidence>
<sequence>MSEDRSSSQGGKSWLEKLFSAFSSDDDEPNSRVELMDSVREAGSRLHLDQDALTIIEGALQISDKQVREILIPRSQVTAIGIDQPPDEYLPVILETGHSRYPVMGENLDEILGILLVKDLLPLLSKSELNRDSFDLKSTLRPAMFIPESKRLNSLLKEFRDTHNHMAVVVDEYGGTAGIITIEDILEQIVGDIEDEHDTDEEEDIRELGEQKFAIRALTPIEDFNEFFATRFSDEDFDTVGGLVMQRFGHLPRRGEFTTLGGWRFTVLNADNRRIRLLQVEPQPEEEVDDRDAYDAPENKGE</sequence>
<dbReference type="PANTHER" id="PTHR22777">
    <property type="entry name" value="HEMOLYSIN-RELATED"/>
    <property type="match status" value="1"/>
</dbReference>
<evidence type="ECO:0000259" key="11">
    <source>
        <dbReference type="PROSITE" id="PS51371"/>
    </source>
</evidence>
<accession>A0A1H3H6H1</accession>
<keyword evidence="2" id="KW-0813">Transport</keyword>
<feature type="domain" description="CBS" evidence="11">
    <location>
        <begin position="139"/>
        <end position="199"/>
    </location>
</feature>
<name>A0A1H3H6H1_9GAMM</name>
<organism evidence="12 13">
    <name type="scientific">Aidingimonas halophila</name>
    <dbReference type="NCBI Taxonomy" id="574349"/>
    <lineage>
        <taxon>Bacteria</taxon>
        <taxon>Pseudomonadati</taxon>
        <taxon>Pseudomonadota</taxon>
        <taxon>Gammaproteobacteria</taxon>
        <taxon>Oceanospirillales</taxon>
        <taxon>Halomonadaceae</taxon>
        <taxon>Aidingimonas</taxon>
    </lineage>
</organism>
<dbReference type="SUPFAM" id="SSF56176">
    <property type="entry name" value="FAD-binding/transporter-associated domain-like"/>
    <property type="match status" value="1"/>
</dbReference>
<evidence type="ECO:0000313" key="12">
    <source>
        <dbReference type="EMBL" id="SDY10229.1"/>
    </source>
</evidence>
<dbReference type="Gene3D" id="3.10.580.10">
    <property type="entry name" value="CBS-domain"/>
    <property type="match status" value="1"/>
</dbReference>
<evidence type="ECO:0000256" key="5">
    <source>
        <dbReference type="ARBA" id="ARBA00023122"/>
    </source>
</evidence>
<dbReference type="Pfam" id="PF03471">
    <property type="entry name" value="CorC_HlyC"/>
    <property type="match status" value="1"/>
</dbReference>
<keyword evidence="6" id="KW-0170">Cobalt</keyword>
<dbReference type="InterPro" id="IPR000644">
    <property type="entry name" value="CBS_dom"/>
</dbReference>
<dbReference type="OrthoDB" id="9798188at2"/>
<dbReference type="Pfam" id="PF00571">
    <property type="entry name" value="CBS"/>
    <property type="match status" value="2"/>
</dbReference>
<proteinExistence type="inferred from homology"/>
<dbReference type="Pfam" id="PF21917">
    <property type="entry name" value="NMB0537_N"/>
    <property type="match status" value="1"/>
</dbReference>
<dbReference type="SUPFAM" id="SSF54631">
    <property type="entry name" value="CBS-domain pair"/>
    <property type="match status" value="1"/>
</dbReference>
<evidence type="ECO:0000256" key="4">
    <source>
        <dbReference type="ARBA" id="ARBA00022842"/>
    </source>
</evidence>
<dbReference type="SMART" id="SM01091">
    <property type="entry name" value="CorC_HlyC"/>
    <property type="match status" value="1"/>
</dbReference>
<dbReference type="STRING" id="574349.SAMN05443545_11111"/>
<dbReference type="GO" id="GO:0050660">
    <property type="term" value="F:flavin adenine dinucleotide binding"/>
    <property type="evidence" value="ECO:0007669"/>
    <property type="project" value="InterPro"/>
</dbReference>
<evidence type="ECO:0000256" key="2">
    <source>
        <dbReference type="ARBA" id="ARBA00022448"/>
    </source>
</evidence>
<dbReference type="Gene3D" id="3.30.465.10">
    <property type="match status" value="1"/>
</dbReference>
<comment type="function">
    <text evidence="7">Plays a role in the transport of magnesium and cobalt ions.</text>
</comment>
<dbReference type="InterPro" id="IPR044751">
    <property type="entry name" value="Ion_transp-like_CBS"/>
</dbReference>
<dbReference type="Proteomes" id="UP000198500">
    <property type="component" value="Unassembled WGS sequence"/>
</dbReference>
<dbReference type="InterPro" id="IPR036318">
    <property type="entry name" value="FAD-bd_PCMH-like_sf"/>
</dbReference>
<dbReference type="PANTHER" id="PTHR22777:SF27">
    <property type="entry name" value="MAGNESIUM AND COBALT EFFLUX PROTEIN CORC"/>
    <property type="match status" value="1"/>
</dbReference>
<gene>
    <name evidence="12" type="ORF">SAMN05443545_11111</name>
</gene>
<dbReference type="InterPro" id="IPR016169">
    <property type="entry name" value="FAD-bd_PCMH_sub2"/>
</dbReference>
<evidence type="ECO:0000256" key="6">
    <source>
        <dbReference type="ARBA" id="ARBA00023285"/>
    </source>
</evidence>